<organism evidence="2 3">
    <name type="scientific">Synechocystis sp. (strain ATCC 27184 / PCC 6803 / Kazusa)</name>
    <dbReference type="NCBI Taxonomy" id="1111708"/>
    <lineage>
        <taxon>Bacteria</taxon>
        <taxon>Bacillati</taxon>
        <taxon>Cyanobacteriota</taxon>
        <taxon>Cyanophyceae</taxon>
        <taxon>Synechococcales</taxon>
        <taxon>Merismopediaceae</taxon>
        <taxon>Synechocystis</taxon>
    </lineage>
</organism>
<dbReference type="PANTHER" id="PTHR43102:SF2">
    <property type="entry name" value="GAF DOMAIN-CONTAINING PROTEIN"/>
    <property type="match status" value="1"/>
</dbReference>
<dbReference type="EMBL" id="BA000022">
    <property type="protein sequence ID" value="BAA17299.1"/>
    <property type="molecule type" value="Genomic_DNA"/>
</dbReference>
<dbReference type="SMART" id="SM00065">
    <property type="entry name" value="GAF"/>
    <property type="match status" value="1"/>
</dbReference>
<dbReference type="InterPro" id="IPR029016">
    <property type="entry name" value="GAF-like_dom_sf"/>
</dbReference>
<dbReference type="Proteomes" id="UP000001425">
    <property type="component" value="Chromosome"/>
</dbReference>
<dbReference type="InterPro" id="IPR003018">
    <property type="entry name" value="GAF"/>
</dbReference>
<dbReference type="SUPFAM" id="SSF55781">
    <property type="entry name" value="GAF domain-like"/>
    <property type="match status" value="1"/>
</dbReference>
<name>P73271_SYNY3</name>
<evidence type="ECO:0000259" key="1">
    <source>
        <dbReference type="SMART" id="SM00065"/>
    </source>
</evidence>
<gene>
    <name evidence="2" type="ordered locus">slr1142</name>
</gene>
<dbReference type="PIR" id="S77452">
    <property type="entry name" value="S77452"/>
</dbReference>
<dbReference type="InParanoid" id="P73271"/>
<dbReference type="STRING" id="1148.gene:10498162"/>
<evidence type="ECO:0000313" key="2">
    <source>
        <dbReference type="EMBL" id="BAA17299.1"/>
    </source>
</evidence>
<feature type="domain" description="GAF" evidence="1">
    <location>
        <begin position="26"/>
        <end position="168"/>
    </location>
</feature>
<dbReference type="eggNOG" id="COG2203">
    <property type="taxonomic scope" value="Bacteria"/>
</dbReference>
<dbReference type="PhylomeDB" id="P73271"/>
<dbReference type="PANTHER" id="PTHR43102">
    <property type="entry name" value="SLR1143 PROTEIN"/>
    <property type="match status" value="1"/>
</dbReference>
<dbReference type="AlphaFoldDB" id="P73271"/>
<sequence>MQQAAIPANEQQRLAHLQNLKILDTPSDEKFNRITRLLCRVLDMPVAAISLVDENRQWFKSIRGLDLTETPRCVSFCAHTILEDRTLVISDTLSDLRFADNPLVLEAPHVRFYAGHPLKILDNIHVGTLCVYDTKPREISDDDVQFLEDLAITVANELKAHMFKRFFTV</sequence>
<accession>P73271</accession>
<protein>
    <submittedName>
        <fullName evidence="2">Slr1142 protein</fullName>
    </submittedName>
</protein>
<dbReference type="KEGG" id="syn:slr1142"/>
<keyword evidence="3" id="KW-1185">Reference proteome</keyword>
<proteinExistence type="predicted"/>
<dbReference type="EnsemblBacteria" id="BAA17299">
    <property type="protein sequence ID" value="BAA17299"/>
    <property type="gene ID" value="BAA17299"/>
</dbReference>
<dbReference type="IntAct" id="P73271">
    <property type="interactions" value="1"/>
</dbReference>
<dbReference type="Pfam" id="PF01590">
    <property type="entry name" value="GAF"/>
    <property type="match status" value="1"/>
</dbReference>
<reference evidence="2 3" key="2">
    <citation type="journal article" date="1996" name="DNA Res.">
        <title>Sequence analysis of the genome of the unicellular cyanobacterium Synechocystis sp. strain PCC6803. II. Sequence determination of the entire genome and assignment of potential protein-coding regions.</title>
        <authorList>
            <person name="Kaneko T."/>
            <person name="Sato S."/>
            <person name="Kotani H."/>
            <person name="Tanaka A."/>
            <person name="Asamizu E."/>
            <person name="Nakamura Y."/>
            <person name="Miyajima N."/>
            <person name="Hirosawa M."/>
            <person name="Sugiura M."/>
            <person name="Sasamoto S."/>
            <person name="Kimura T."/>
            <person name="Hosouchi T."/>
            <person name="Matsuno A."/>
            <person name="Muraki A."/>
            <person name="Nakazaki N."/>
            <person name="Naruo K."/>
            <person name="Okumura S."/>
            <person name="Shimpo S."/>
            <person name="Takeuchi C."/>
            <person name="Wada T."/>
            <person name="Watanabe A."/>
            <person name="Yamada M."/>
            <person name="Yasuda M."/>
            <person name="Tabata S."/>
        </authorList>
    </citation>
    <scope>NUCLEOTIDE SEQUENCE [LARGE SCALE GENOMIC DNA]</scope>
    <source>
        <strain evidence="3">ATCC 27184 / PCC 6803 / Kazusa</strain>
    </source>
</reference>
<reference evidence="2 3" key="1">
    <citation type="journal article" date="1995" name="DNA Res.">
        <title>Sequence analysis of the genome of the unicellular cyanobacterium Synechocystis sp. strain PCC6803. I. Sequence features in the 1 Mb region from map positions 64% to 92% of the genome.</title>
        <authorList>
            <person name="Kaneko T."/>
            <person name="Tanaka A."/>
            <person name="Sato S."/>
            <person name="Kotani H."/>
            <person name="Sazuka T."/>
            <person name="Miyajima N."/>
            <person name="Sugiura M."/>
            <person name="Tabata S."/>
        </authorList>
    </citation>
    <scope>NUCLEOTIDE SEQUENCE [LARGE SCALE GENOMIC DNA]</scope>
    <source>
        <strain evidence="3">ATCC 27184 / PCC 6803 / Kazusa</strain>
    </source>
</reference>
<dbReference type="PaxDb" id="1148-1652377"/>
<dbReference type="DIP" id="DIP-48819N"/>
<dbReference type="Gene3D" id="3.30.450.40">
    <property type="match status" value="1"/>
</dbReference>
<evidence type="ECO:0000313" key="3">
    <source>
        <dbReference type="Proteomes" id="UP000001425"/>
    </source>
</evidence>